<dbReference type="InterPro" id="IPR013097">
    <property type="entry name" value="Dabb"/>
</dbReference>
<feature type="domain" description="Stress-response A/B barrel" evidence="2">
    <location>
        <begin position="93"/>
        <end position="187"/>
    </location>
</feature>
<dbReference type="EMBL" id="JBHFFA010000006">
    <property type="protein sequence ID" value="KAL2622930.1"/>
    <property type="molecule type" value="Genomic_DNA"/>
</dbReference>
<dbReference type="AlphaFoldDB" id="A0ABD1Y8A9"/>
<sequence length="313" mass="35114">MTDVDEEICVGVSDVDHDYSSWLSFCCSTIATSSLPQLGVLRRISFLRSVSAGFSTPSLGVGRSKVSRVQRKMADTTTEAPTSGVPVKTLKVFDHLVLFKMNVDELQEKEMLDGLYSLQYAIRDIICTSLGRLIAKTPTGYTHGLFTRFKSEKGMKDYWLDEKRLEVAQQLVIPFFSEPQGLCTVDFEAEVENDLEAVFRRGDRFESGVEHFLIFKFKEGTASEVVEESLNTIKNIRAKFGEEIVQTTIGTNVAELTTAYFSHGVVTRFESESAYYEFEKLLASDPSWAAVKNVIENHIEGSYVVEPISTKLM</sequence>
<protein>
    <recommendedName>
        <fullName evidence="2">Stress-response A/B barrel domain-containing protein</fullName>
    </recommendedName>
</protein>
<accession>A0ABD1Y8A9</accession>
<comment type="subunit">
    <text evidence="1">Homodimer.</text>
</comment>
<keyword evidence="4" id="KW-1185">Reference proteome</keyword>
<organism evidence="3 4">
    <name type="scientific">Riccia fluitans</name>
    <dbReference type="NCBI Taxonomy" id="41844"/>
    <lineage>
        <taxon>Eukaryota</taxon>
        <taxon>Viridiplantae</taxon>
        <taxon>Streptophyta</taxon>
        <taxon>Embryophyta</taxon>
        <taxon>Marchantiophyta</taxon>
        <taxon>Marchantiopsida</taxon>
        <taxon>Marchantiidae</taxon>
        <taxon>Marchantiales</taxon>
        <taxon>Ricciaceae</taxon>
        <taxon>Riccia</taxon>
    </lineage>
</organism>
<name>A0ABD1Y8A9_9MARC</name>
<dbReference type="SUPFAM" id="SSF54909">
    <property type="entry name" value="Dimeric alpha+beta barrel"/>
    <property type="match status" value="2"/>
</dbReference>
<dbReference type="Proteomes" id="UP001605036">
    <property type="component" value="Unassembled WGS sequence"/>
</dbReference>
<evidence type="ECO:0000313" key="3">
    <source>
        <dbReference type="EMBL" id="KAL2622930.1"/>
    </source>
</evidence>
<dbReference type="SMART" id="SM00886">
    <property type="entry name" value="Dabb"/>
    <property type="match status" value="2"/>
</dbReference>
<evidence type="ECO:0000313" key="4">
    <source>
        <dbReference type="Proteomes" id="UP001605036"/>
    </source>
</evidence>
<dbReference type="InterPro" id="IPR011008">
    <property type="entry name" value="Dimeric_a/b-barrel"/>
</dbReference>
<dbReference type="PANTHER" id="PTHR33178">
    <property type="match status" value="1"/>
</dbReference>
<dbReference type="PANTHER" id="PTHR33178:SF5">
    <property type="entry name" value="EXPRESSED PROTEIN"/>
    <property type="match status" value="1"/>
</dbReference>
<gene>
    <name evidence="3" type="ORF">R1flu_003135</name>
</gene>
<evidence type="ECO:0000256" key="1">
    <source>
        <dbReference type="ARBA" id="ARBA00011738"/>
    </source>
</evidence>
<proteinExistence type="predicted"/>
<comment type="caution">
    <text evidence="3">The sequence shown here is derived from an EMBL/GenBank/DDBJ whole genome shotgun (WGS) entry which is preliminary data.</text>
</comment>
<reference evidence="3 4" key="1">
    <citation type="submission" date="2024-09" db="EMBL/GenBank/DDBJ databases">
        <title>Chromosome-scale assembly of Riccia fluitans.</title>
        <authorList>
            <person name="Paukszto L."/>
            <person name="Sawicki J."/>
            <person name="Karawczyk K."/>
            <person name="Piernik-Szablinska J."/>
            <person name="Szczecinska M."/>
            <person name="Mazdziarz M."/>
        </authorList>
    </citation>
    <scope>NUCLEOTIDE SEQUENCE [LARGE SCALE GENOMIC DNA]</scope>
    <source>
        <strain evidence="3">Rf_01</strain>
        <tissue evidence="3">Aerial parts of the thallus</tissue>
    </source>
</reference>
<dbReference type="Pfam" id="PF07876">
    <property type="entry name" value="Dabb"/>
    <property type="match status" value="2"/>
</dbReference>
<dbReference type="Gene3D" id="3.30.70.100">
    <property type="match status" value="2"/>
</dbReference>
<dbReference type="PROSITE" id="PS51502">
    <property type="entry name" value="S_R_A_B_BARREL"/>
    <property type="match status" value="2"/>
</dbReference>
<evidence type="ECO:0000259" key="2">
    <source>
        <dbReference type="PROSITE" id="PS51502"/>
    </source>
</evidence>
<feature type="domain" description="Stress-response A/B barrel" evidence="2">
    <location>
        <begin position="209"/>
        <end position="313"/>
    </location>
</feature>
<dbReference type="InterPro" id="IPR044662">
    <property type="entry name" value="HS1/DABB1-like"/>
</dbReference>